<evidence type="ECO:0000256" key="1">
    <source>
        <dbReference type="SAM" id="Coils"/>
    </source>
</evidence>
<gene>
    <name evidence="3" type="ORF">Vbra_22248</name>
</gene>
<accession>A0A0G4GDY7</accession>
<keyword evidence="1" id="KW-0175">Coiled coil</keyword>
<reference evidence="3 4" key="1">
    <citation type="submission" date="2014-11" db="EMBL/GenBank/DDBJ databases">
        <authorList>
            <person name="Zhu J."/>
            <person name="Qi W."/>
            <person name="Song R."/>
        </authorList>
    </citation>
    <scope>NUCLEOTIDE SEQUENCE [LARGE SCALE GENOMIC DNA]</scope>
</reference>
<evidence type="ECO:0000313" key="3">
    <source>
        <dbReference type="EMBL" id="CEM27644.1"/>
    </source>
</evidence>
<evidence type="ECO:0000313" key="4">
    <source>
        <dbReference type="Proteomes" id="UP000041254"/>
    </source>
</evidence>
<feature type="coiled-coil region" evidence="1">
    <location>
        <begin position="218"/>
        <end position="252"/>
    </location>
</feature>
<sequence>MEHKRPPKQQKAGEQEVKREGAAATAVQTGVLCRSRAKVAVPGVQVALMGQVLNEIRRQVFALTCEEDSGQGPVPERLSPRHHPQSAVGKDKGKDTSILFPPLGSQPGRRSSTAPPAPPAQTQTDRGLQTRSKKAIAEQHPTAMATGTQQAYLFRDARKFGQWPTARKGRMARLRHLLSRMTRRSLEMDLLKLLENHHYLCERAVMAEVYHRRSGRPFEEQREKLLAAEREVQELRRQLEELRARQQQQQQAAQVMESFTRKHGRPARLIYSRPCFHHPPNFAMSGYWPPNFPPPPQLLPSPSPQHYQHPVRDRLQQVRQQVRAELQNPQRRVCRHRCLRFIS</sequence>
<feature type="region of interest" description="Disordered" evidence="2">
    <location>
        <begin position="1"/>
        <end position="27"/>
    </location>
</feature>
<dbReference type="Proteomes" id="UP000041254">
    <property type="component" value="Unassembled WGS sequence"/>
</dbReference>
<keyword evidence="4" id="KW-1185">Reference proteome</keyword>
<feature type="compositionally biased region" description="Basic and acidic residues" evidence="2">
    <location>
        <begin position="11"/>
        <end position="21"/>
    </location>
</feature>
<dbReference type="InParanoid" id="A0A0G4GDY7"/>
<feature type="region of interest" description="Disordered" evidence="2">
    <location>
        <begin position="67"/>
        <end position="134"/>
    </location>
</feature>
<proteinExistence type="predicted"/>
<protein>
    <submittedName>
        <fullName evidence="3">Uncharacterized protein</fullName>
    </submittedName>
</protein>
<dbReference type="EMBL" id="CDMY01000636">
    <property type="protein sequence ID" value="CEM27644.1"/>
    <property type="molecule type" value="Genomic_DNA"/>
</dbReference>
<dbReference type="VEuPathDB" id="CryptoDB:Vbra_22248"/>
<organism evidence="3 4">
    <name type="scientific">Vitrella brassicaformis (strain CCMP3155)</name>
    <dbReference type="NCBI Taxonomy" id="1169540"/>
    <lineage>
        <taxon>Eukaryota</taxon>
        <taxon>Sar</taxon>
        <taxon>Alveolata</taxon>
        <taxon>Colpodellida</taxon>
        <taxon>Vitrellaceae</taxon>
        <taxon>Vitrella</taxon>
    </lineage>
</organism>
<name>A0A0G4GDY7_VITBC</name>
<evidence type="ECO:0000256" key="2">
    <source>
        <dbReference type="SAM" id="MobiDB-lite"/>
    </source>
</evidence>
<dbReference type="AlphaFoldDB" id="A0A0G4GDY7"/>